<feature type="transmembrane region" description="Helical" evidence="1">
    <location>
        <begin position="31"/>
        <end position="48"/>
    </location>
</feature>
<dbReference type="AlphaFoldDB" id="A0A5K3EVL4"/>
<evidence type="ECO:0000313" key="2">
    <source>
        <dbReference type="WBParaSite" id="MCU_003017-RA"/>
    </source>
</evidence>
<name>A0A5K3EVL4_MESCO</name>
<organism evidence="2">
    <name type="scientific">Mesocestoides corti</name>
    <name type="common">Flatworm</name>
    <dbReference type="NCBI Taxonomy" id="53468"/>
    <lineage>
        <taxon>Eukaryota</taxon>
        <taxon>Metazoa</taxon>
        <taxon>Spiralia</taxon>
        <taxon>Lophotrochozoa</taxon>
        <taxon>Platyhelminthes</taxon>
        <taxon>Cestoda</taxon>
        <taxon>Eucestoda</taxon>
        <taxon>Cyclophyllidea</taxon>
        <taxon>Mesocestoididae</taxon>
        <taxon>Mesocestoides</taxon>
    </lineage>
</organism>
<keyword evidence="1" id="KW-0812">Transmembrane</keyword>
<protein>
    <submittedName>
        <fullName evidence="2">Ovule protein</fullName>
    </submittedName>
</protein>
<keyword evidence="1" id="KW-0472">Membrane</keyword>
<sequence>MSAFFGFFLIFLIYACKLLLISFFFRNLCCLGMQLLFLLLWFGSSYLFKMVHINWCIISSFCGFWTNVV</sequence>
<dbReference type="WBParaSite" id="MCU_003017-RA">
    <property type="protein sequence ID" value="MCU_003017-RA"/>
    <property type="gene ID" value="MCU_003017"/>
</dbReference>
<proteinExistence type="predicted"/>
<feature type="transmembrane region" description="Helical" evidence="1">
    <location>
        <begin position="7"/>
        <end position="25"/>
    </location>
</feature>
<accession>A0A5K3EVL4</accession>
<evidence type="ECO:0000256" key="1">
    <source>
        <dbReference type="SAM" id="Phobius"/>
    </source>
</evidence>
<reference evidence="2" key="1">
    <citation type="submission" date="2019-11" db="UniProtKB">
        <authorList>
            <consortium name="WormBaseParasite"/>
        </authorList>
    </citation>
    <scope>IDENTIFICATION</scope>
</reference>
<keyword evidence="1" id="KW-1133">Transmembrane helix</keyword>